<dbReference type="GeneID" id="69032911"/>
<name>A0ABX2W1I6_AJEDR</name>
<reference evidence="2" key="1">
    <citation type="journal article" date="2015" name="PLoS Genet.">
        <title>The dynamic genome and transcriptome of the human fungal pathogen Blastomyces and close relative Emmonsia.</title>
        <authorList>
            <person name="Munoz J.F."/>
            <person name="Gauthier G.M."/>
            <person name="Desjardins C.A."/>
            <person name="Gallo J.E."/>
            <person name="Holder J."/>
            <person name="Sullivan T.D."/>
            <person name="Marty A.J."/>
            <person name="Carmen J.C."/>
            <person name="Chen Z."/>
            <person name="Ding L."/>
            <person name="Gujja S."/>
            <person name="Magrini V."/>
            <person name="Misas E."/>
            <person name="Mitreva M."/>
            <person name="Priest M."/>
            <person name="Saif S."/>
            <person name="Whiston E.A."/>
            <person name="Young S."/>
            <person name="Zeng Q."/>
            <person name="Goldman W.E."/>
            <person name="Mardis E.R."/>
            <person name="Taylor J.W."/>
            <person name="McEwen J.G."/>
            <person name="Clay O.K."/>
            <person name="Klein B.S."/>
            <person name="Cuomo C.A."/>
        </authorList>
    </citation>
    <scope>NUCLEOTIDE SEQUENCE [LARGE SCALE GENOMIC DNA]</scope>
    <source>
        <strain evidence="2">ER-3 / ATCC MYA-2586</strain>
    </source>
</reference>
<proteinExistence type="predicted"/>
<dbReference type="Proteomes" id="UP000002039">
    <property type="component" value="Unassembled WGS sequence"/>
</dbReference>
<evidence type="ECO:0000313" key="1">
    <source>
        <dbReference type="EMBL" id="OAT03250.1"/>
    </source>
</evidence>
<keyword evidence="2" id="KW-1185">Reference proteome</keyword>
<protein>
    <recommendedName>
        <fullName evidence="3">CCHC-type domain-containing protein</fullName>
    </recommendedName>
</protein>
<dbReference type="EMBL" id="EQ999989">
    <property type="protein sequence ID" value="OAT03250.1"/>
    <property type="molecule type" value="Genomic_DNA"/>
</dbReference>
<dbReference type="RefSeq" id="XP_045282977.1">
    <property type="nucleotide sequence ID" value="XM_045427042.1"/>
</dbReference>
<gene>
    <name evidence="1" type="ORF">BDCG_18019</name>
</gene>
<sequence length="221" mass="24102">MAQETSESVISKKAKSYIQDLKTPSSTAKTAYNTRLSEIDKARLIADDKSIWASLNKTTPKRATAYKQLFSFLTEKSGKGLQKLKDIKFEVNEQKVDVALAKFGDVGGTGPYTYQLLRGSMDSAQDVQAALNTLFKAKNTAVPAYQIQEIVTSKIPTSTFIISFTTPVHLGTKTLEVGTSKQDQLIEKEGMRCILCSEKGHKSVGCNASARHVAGCARSII</sequence>
<evidence type="ECO:0000313" key="2">
    <source>
        <dbReference type="Proteomes" id="UP000002039"/>
    </source>
</evidence>
<evidence type="ECO:0008006" key="3">
    <source>
        <dbReference type="Google" id="ProtNLM"/>
    </source>
</evidence>
<accession>A0ABX2W1I6</accession>
<organism evidence="1 2">
    <name type="scientific">Ajellomyces dermatitidis (strain ER-3 / ATCC MYA-2586)</name>
    <name type="common">Blastomyces dermatitidis</name>
    <dbReference type="NCBI Taxonomy" id="559297"/>
    <lineage>
        <taxon>Eukaryota</taxon>
        <taxon>Fungi</taxon>
        <taxon>Dikarya</taxon>
        <taxon>Ascomycota</taxon>
        <taxon>Pezizomycotina</taxon>
        <taxon>Eurotiomycetes</taxon>
        <taxon>Eurotiomycetidae</taxon>
        <taxon>Onygenales</taxon>
        <taxon>Ajellomycetaceae</taxon>
        <taxon>Blastomyces</taxon>
    </lineage>
</organism>